<gene>
    <name evidence="2" type="ORF">HPP92_020582</name>
    <name evidence="1" type="ORF">HPP92_020978</name>
</gene>
<name>A0A835Q0Y9_VANPL</name>
<dbReference type="EMBL" id="JADCNL010000011">
    <property type="protein sequence ID" value="KAG0460681.1"/>
    <property type="molecule type" value="Genomic_DNA"/>
</dbReference>
<accession>A0A835Q0Y9</accession>
<sequence length="311" mass="35824">MPDLTVLEDMMASSRSLHLAVHDEDYKLLCLENREAREVAEIVQDTCFLKDLEAAHSLVKLIVHMVREMEMERPLVGQCLPFWEELRSKIKEWCSQYSIDEACAKKVFDRSFKRNYHPAWSAAFILDPRYLIKEKSGKYLPPYKCLTSEQEKDVDKLVTRLVSREEAPIVLSELMKWRTEGMDPLYAQAVQEKQLNPATGKMRMANPRSSRLVWETCLSEEFGKLGKVAARLIFLHATAAGFRCNSSLRKWMRTQRRSRAGTDRVQKMIFVAAHSRLERGDFSGDDDRDADLFANDDVDVACESFIDTSSV</sequence>
<dbReference type="EMBL" id="JADCNM010000011">
    <property type="protein sequence ID" value="KAG0462106.1"/>
    <property type="molecule type" value="Genomic_DNA"/>
</dbReference>
<organism evidence="2 4">
    <name type="scientific">Vanilla planifolia</name>
    <name type="common">Vanilla</name>
    <dbReference type="NCBI Taxonomy" id="51239"/>
    <lineage>
        <taxon>Eukaryota</taxon>
        <taxon>Viridiplantae</taxon>
        <taxon>Streptophyta</taxon>
        <taxon>Embryophyta</taxon>
        <taxon>Tracheophyta</taxon>
        <taxon>Spermatophyta</taxon>
        <taxon>Magnoliopsida</taxon>
        <taxon>Liliopsida</taxon>
        <taxon>Asparagales</taxon>
        <taxon>Orchidaceae</taxon>
        <taxon>Vanilloideae</taxon>
        <taxon>Vanilleae</taxon>
        <taxon>Vanilla</taxon>
    </lineage>
</organism>
<reference evidence="3 4" key="1">
    <citation type="journal article" date="2020" name="Nat. Food">
        <title>A phased Vanilla planifolia genome enables genetic improvement of flavour and production.</title>
        <authorList>
            <person name="Hasing T."/>
            <person name="Tang H."/>
            <person name="Brym M."/>
            <person name="Khazi F."/>
            <person name="Huang T."/>
            <person name="Chambers A.H."/>
        </authorList>
    </citation>
    <scope>NUCLEOTIDE SEQUENCE [LARGE SCALE GENOMIC DNA]</scope>
    <source>
        <tissue evidence="2">Leaf</tissue>
    </source>
</reference>
<protein>
    <submittedName>
        <fullName evidence="2">Uncharacterized protein</fullName>
    </submittedName>
</protein>
<evidence type="ECO:0000313" key="1">
    <source>
        <dbReference type="EMBL" id="KAG0460681.1"/>
    </source>
</evidence>
<dbReference type="SUPFAM" id="SSF53098">
    <property type="entry name" value="Ribonuclease H-like"/>
    <property type="match status" value="1"/>
</dbReference>
<dbReference type="Proteomes" id="UP000636800">
    <property type="component" value="Chromosome 11"/>
</dbReference>
<evidence type="ECO:0000313" key="4">
    <source>
        <dbReference type="Proteomes" id="UP000639772"/>
    </source>
</evidence>
<dbReference type="OrthoDB" id="1873691at2759"/>
<proteinExistence type="predicted"/>
<comment type="caution">
    <text evidence="2">The sequence shown here is derived from an EMBL/GenBank/DDBJ whole genome shotgun (WGS) entry which is preliminary data.</text>
</comment>
<dbReference type="InterPro" id="IPR012337">
    <property type="entry name" value="RNaseH-like_sf"/>
</dbReference>
<dbReference type="PANTHER" id="PTHR32166:SF24">
    <property type="entry name" value="F16P17.2 PROTEIN"/>
    <property type="match status" value="1"/>
</dbReference>
<evidence type="ECO:0000313" key="3">
    <source>
        <dbReference type="Proteomes" id="UP000636800"/>
    </source>
</evidence>
<evidence type="ECO:0000313" key="2">
    <source>
        <dbReference type="EMBL" id="KAG0462106.1"/>
    </source>
</evidence>
<dbReference type="Proteomes" id="UP000639772">
    <property type="component" value="Chromosome 11"/>
</dbReference>
<dbReference type="AlphaFoldDB" id="A0A835Q0Y9"/>
<keyword evidence="3" id="KW-1185">Reference proteome</keyword>
<dbReference type="PANTHER" id="PTHR32166">
    <property type="entry name" value="OSJNBA0013A04.12 PROTEIN"/>
    <property type="match status" value="1"/>
</dbReference>